<evidence type="ECO:0000256" key="3">
    <source>
        <dbReference type="ARBA" id="ARBA00022840"/>
    </source>
</evidence>
<dbReference type="EMBL" id="JALJRB010000006">
    <property type="protein sequence ID" value="MCJ8500473.1"/>
    <property type="molecule type" value="Genomic_DNA"/>
</dbReference>
<accession>A0AA41UPG8</accession>
<dbReference type="InterPro" id="IPR011704">
    <property type="entry name" value="ATPase_dyneun-rel_AAA"/>
</dbReference>
<keyword evidence="7" id="KW-1185">Reference proteome</keyword>
<comment type="caution">
    <text evidence="6">The sequence shown here is derived from an EMBL/GenBank/DDBJ whole genome shotgun (WGS) entry which is preliminary data.</text>
</comment>
<dbReference type="InterPro" id="IPR027417">
    <property type="entry name" value="P-loop_NTPase"/>
</dbReference>
<feature type="domain" description="ATPase dynein-related AAA" evidence="4">
    <location>
        <begin position="27"/>
        <end position="161"/>
    </location>
</feature>
<organism evidence="6 7">
    <name type="scientific">Desulfatitalea alkaliphila</name>
    <dbReference type="NCBI Taxonomy" id="2929485"/>
    <lineage>
        <taxon>Bacteria</taxon>
        <taxon>Pseudomonadati</taxon>
        <taxon>Thermodesulfobacteriota</taxon>
        <taxon>Desulfobacteria</taxon>
        <taxon>Desulfobacterales</taxon>
        <taxon>Desulfosarcinaceae</taxon>
        <taxon>Desulfatitalea</taxon>
    </lineage>
</organism>
<dbReference type="AlphaFoldDB" id="A0AA41UPG8"/>
<dbReference type="InterPro" id="IPR013615">
    <property type="entry name" value="CbbQ_C"/>
</dbReference>
<sequence>MIENEPYYLSSGDEANLFQAAWEAKLPVMLKGPTGCGKTRFVQHMAWRLGRPLITVACHEDLFASDLLGRYLLMHEETVWVDGPLTRAARMGAICYLDEIVEARKDTTVVIHPLTDDRRMLSIDKKGETLRAHPDFMLVISFNPGYQSVLKDLKQSTRQRFVGLQFDYPPAAQEARIVAEEGGVSVSVAERLVTLAGRVRNVREQGLTEGASTRLLIYAAQLISRGIDPAQACRTAICLPLTDDDRLQATLADLVEDLF</sequence>
<evidence type="ECO:0000313" key="6">
    <source>
        <dbReference type="EMBL" id="MCJ8500473.1"/>
    </source>
</evidence>
<evidence type="ECO:0000259" key="4">
    <source>
        <dbReference type="Pfam" id="PF07728"/>
    </source>
</evidence>
<evidence type="ECO:0000313" key="7">
    <source>
        <dbReference type="Proteomes" id="UP001165427"/>
    </source>
</evidence>
<dbReference type="Proteomes" id="UP001165427">
    <property type="component" value="Unassembled WGS sequence"/>
</dbReference>
<name>A0AA41UPG8_9BACT</name>
<evidence type="ECO:0000256" key="2">
    <source>
        <dbReference type="ARBA" id="ARBA00022741"/>
    </source>
</evidence>
<feature type="domain" description="CbbQ/NirQ/NorQ C-terminal" evidence="5">
    <location>
        <begin position="174"/>
        <end position="257"/>
    </location>
</feature>
<dbReference type="Gene3D" id="3.40.50.300">
    <property type="entry name" value="P-loop containing nucleotide triphosphate hydrolases"/>
    <property type="match status" value="1"/>
</dbReference>
<comment type="similarity">
    <text evidence="1">Belongs to the CbbQ/NirQ/NorQ/GpvN family.</text>
</comment>
<proteinExistence type="inferred from homology"/>
<dbReference type="GO" id="GO:0016887">
    <property type="term" value="F:ATP hydrolysis activity"/>
    <property type="evidence" value="ECO:0007669"/>
    <property type="project" value="InterPro"/>
</dbReference>
<gene>
    <name evidence="6" type="ORF">MRX98_07805</name>
</gene>
<keyword evidence="3" id="KW-0067">ATP-binding</keyword>
<dbReference type="PANTHER" id="PTHR42759">
    <property type="entry name" value="MOXR FAMILY PROTEIN"/>
    <property type="match status" value="1"/>
</dbReference>
<dbReference type="InterPro" id="IPR050764">
    <property type="entry name" value="CbbQ/NirQ/NorQ/GpvN"/>
</dbReference>
<dbReference type="SUPFAM" id="SSF52540">
    <property type="entry name" value="P-loop containing nucleoside triphosphate hydrolases"/>
    <property type="match status" value="1"/>
</dbReference>
<protein>
    <submittedName>
        <fullName evidence="6">CbbQ/NirQ/NorQ/GpvN family protein</fullName>
    </submittedName>
</protein>
<keyword evidence="2" id="KW-0547">Nucleotide-binding</keyword>
<dbReference type="Pfam" id="PF07728">
    <property type="entry name" value="AAA_5"/>
    <property type="match status" value="1"/>
</dbReference>
<dbReference type="GO" id="GO:0005524">
    <property type="term" value="F:ATP binding"/>
    <property type="evidence" value="ECO:0007669"/>
    <property type="project" value="UniProtKB-KW"/>
</dbReference>
<dbReference type="Pfam" id="PF08406">
    <property type="entry name" value="CbbQ_C"/>
    <property type="match status" value="1"/>
</dbReference>
<evidence type="ECO:0000259" key="5">
    <source>
        <dbReference type="Pfam" id="PF08406"/>
    </source>
</evidence>
<evidence type="ECO:0000256" key="1">
    <source>
        <dbReference type="ARBA" id="ARBA00009417"/>
    </source>
</evidence>
<dbReference type="PANTHER" id="PTHR42759:SF7">
    <property type="entry name" value="DENITRIFICATION REGULATORY PROTEIN NIRQ"/>
    <property type="match status" value="1"/>
</dbReference>
<reference evidence="6" key="1">
    <citation type="submission" date="2022-04" db="EMBL/GenBank/DDBJ databases">
        <title>Desulfatitalea alkaliphila sp. nov., a novel anaerobic sulfate-reducing bacterium isolated from terrestrial mud volcano, Taman Peninsula, Russia.</title>
        <authorList>
            <person name="Khomyakova M.A."/>
            <person name="Merkel A.Y."/>
            <person name="Slobodkin A.I."/>
        </authorList>
    </citation>
    <scope>NUCLEOTIDE SEQUENCE</scope>
    <source>
        <strain evidence="6">M08but</strain>
    </source>
</reference>